<dbReference type="AlphaFoldDB" id="A0A1I4HWG1"/>
<proteinExistence type="predicted"/>
<reference evidence="3" key="1">
    <citation type="submission" date="2016-10" db="EMBL/GenBank/DDBJ databases">
        <authorList>
            <person name="Varghese N."/>
            <person name="Submissions S."/>
        </authorList>
    </citation>
    <scope>NUCLEOTIDE SEQUENCE [LARGE SCALE GENOMIC DNA]</scope>
    <source>
        <strain evidence="3">BL36</strain>
    </source>
</reference>
<accession>A0A1I4HWG1</accession>
<name>A0A1I4HWG1_9HYPH</name>
<feature type="region of interest" description="Disordered" evidence="1">
    <location>
        <begin position="1"/>
        <end position="24"/>
    </location>
</feature>
<dbReference type="Proteomes" id="UP000199048">
    <property type="component" value="Unassembled WGS sequence"/>
</dbReference>
<sequence>MTLIGRSYVNQQENHSTPSTTLSPDIVDVGRRPSLELRFVVRISRNLGHAIGAAARRDGVTAGAWVRRVLLERLDLHSNLDARSGRPVFLPAEEVAELAAAVRELASVNNAIATADTAAAKAGLDRTRHHLIPVLMRQSRR</sequence>
<evidence type="ECO:0000313" key="3">
    <source>
        <dbReference type="Proteomes" id="UP000199048"/>
    </source>
</evidence>
<evidence type="ECO:0000313" key="2">
    <source>
        <dbReference type="EMBL" id="SFL46057.1"/>
    </source>
</evidence>
<feature type="compositionally biased region" description="Polar residues" evidence="1">
    <location>
        <begin position="8"/>
        <end position="23"/>
    </location>
</feature>
<dbReference type="EMBL" id="FOTK01000005">
    <property type="protein sequence ID" value="SFL46057.1"/>
    <property type="molecule type" value="Genomic_DNA"/>
</dbReference>
<keyword evidence="3" id="KW-1185">Reference proteome</keyword>
<evidence type="ECO:0000256" key="1">
    <source>
        <dbReference type="SAM" id="MobiDB-lite"/>
    </source>
</evidence>
<gene>
    <name evidence="2" type="ORF">SAMN05192568_100579</name>
</gene>
<protein>
    <submittedName>
        <fullName evidence="2">Uncharacterized protein</fullName>
    </submittedName>
</protein>
<organism evidence="2 3">
    <name type="scientific">Methylobacterium pseudosasicola</name>
    <dbReference type="NCBI Taxonomy" id="582667"/>
    <lineage>
        <taxon>Bacteria</taxon>
        <taxon>Pseudomonadati</taxon>
        <taxon>Pseudomonadota</taxon>
        <taxon>Alphaproteobacteria</taxon>
        <taxon>Hyphomicrobiales</taxon>
        <taxon>Methylobacteriaceae</taxon>
        <taxon>Methylobacterium</taxon>
    </lineage>
</organism>